<proteinExistence type="predicted"/>
<name>A0A4Y9FBW7_9DEIN</name>
<comment type="caution">
    <text evidence="1">The sequence shown here is derived from an EMBL/GenBank/DDBJ whole genome shotgun (WGS) entry which is preliminary data.</text>
</comment>
<evidence type="ECO:0000313" key="1">
    <source>
        <dbReference type="EMBL" id="TFU26342.1"/>
    </source>
</evidence>
<gene>
    <name evidence="1" type="ORF">E0687_06725</name>
</gene>
<dbReference type="Proteomes" id="UP000297668">
    <property type="component" value="Unassembled WGS sequence"/>
</dbReference>
<evidence type="ECO:0000313" key="2">
    <source>
        <dbReference type="Proteomes" id="UP000297668"/>
    </source>
</evidence>
<organism evidence="1 2">
    <name type="scientific">Thermus tengchongensis</name>
    <dbReference type="NCBI Taxonomy" id="1214928"/>
    <lineage>
        <taxon>Bacteria</taxon>
        <taxon>Thermotogati</taxon>
        <taxon>Deinococcota</taxon>
        <taxon>Deinococci</taxon>
        <taxon>Thermales</taxon>
        <taxon>Thermaceae</taxon>
        <taxon>Thermus</taxon>
    </lineage>
</organism>
<reference evidence="1 2" key="1">
    <citation type="submission" date="2019-03" db="EMBL/GenBank/DDBJ databases">
        <title>Thermus tengchongensis species for the arsenic transformation mechanism.</title>
        <authorList>
            <person name="Yuan G.C."/>
        </authorList>
    </citation>
    <scope>NUCLEOTIDE SEQUENCE [LARGE SCALE GENOMIC DNA]</scope>
    <source>
        <strain evidence="1 2">15W</strain>
    </source>
</reference>
<accession>A0A4Y9FBW7</accession>
<sequence length="124" mass="13675">MQVAVLDLKPLAEALREAMVKGGVKVYLLTTDSGLTHPKSYGPSLALAGAVVRFAPRVDGEFVVVDRKEAIRLLRGYVGLSLEGAEPAPLVERFYFAFLRGVPFAVEDWVHRLYIREYVKGGGR</sequence>
<protein>
    <submittedName>
        <fullName evidence="1">Uncharacterized protein</fullName>
    </submittedName>
</protein>
<dbReference type="AlphaFoldDB" id="A0A4Y9FBW7"/>
<dbReference type="EMBL" id="SJZF01000010">
    <property type="protein sequence ID" value="TFU26342.1"/>
    <property type="molecule type" value="Genomic_DNA"/>
</dbReference>